<organism evidence="1 2">
    <name type="scientific">Fictibacillus terranigra</name>
    <dbReference type="NCBI Taxonomy" id="3058424"/>
    <lineage>
        <taxon>Bacteria</taxon>
        <taxon>Bacillati</taxon>
        <taxon>Bacillota</taxon>
        <taxon>Bacilli</taxon>
        <taxon>Bacillales</taxon>
        <taxon>Fictibacillaceae</taxon>
        <taxon>Fictibacillus</taxon>
    </lineage>
</organism>
<protein>
    <submittedName>
        <fullName evidence="1">Uncharacterized protein</fullName>
    </submittedName>
</protein>
<comment type="caution">
    <text evidence="1">The sequence shown here is derived from an EMBL/GenBank/DDBJ whole genome shotgun (WGS) entry which is preliminary data.</text>
</comment>
<evidence type="ECO:0000313" key="2">
    <source>
        <dbReference type="Proteomes" id="UP001168694"/>
    </source>
</evidence>
<gene>
    <name evidence="1" type="ORF">QYF49_14770</name>
</gene>
<accession>A0ABT8E8L3</accession>
<dbReference type="RefSeq" id="WP_290400324.1">
    <property type="nucleotide sequence ID" value="NZ_JAUHLN010000002.1"/>
</dbReference>
<reference evidence="1" key="1">
    <citation type="submission" date="2023-06" db="EMBL/GenBank/DDBJ databases">
        <title>Draft Genome Sequences of Representative Paenibacillus Polymyxa, Bacillus cereus, Fictibacillus sp., and Brevibacillus agri Strains Isolated from Amazonian Dark Earth.</title>
        <authorList>
            <person name="Pellegrinetti T.A."/>
            <person name="Cunha I.C.M."/>
            <person name="Chaves M.G."/>
            <person name="Freitas A.S."/>
            <person name="Silva A.V.R."/>
            <person name="Tsai S.M."/>
            <person name="Mendes L.W."/>
        </authorList>
    </citation>
    <scope>NUCLEOTIDE SEQUENCE</scope>
    <source>
        <strain evidence="1">CENA-BCM004</strain>
    </source>
</reference>
<proteinExistence type="predicted"/>
<sequence>MPKTTILIIEYNQEFYKRLAEKYKGEKNLHTINGSAENLNHYMRINDIPYADAIVPDLPFASLPQEMSDSILASIQPAFVFSCNMVNDGNQLKTIKPGREKPGMDNPLLFMYFSIDTPWSYKQ</sequence>
<dbReference type="EMBL" id="JAUHLN010000002">
    <property type="protein sequence ID" value="MDN4074256.1"/>
    <property type="molecule type" value="Genomic_DNA"/>
</dbReference>
<evidence type="ECO:0000313" key="1">
    <source>
        <dbReference type="EMBL" id="MDN4074256.1"/>
    </source>
</evidence>
<dbReference type="InterPro" id="IPR029063">
    <property type="entry name" value="SAM-dependent_MTases_sf"/>
</dbReference>
<keyword evidence="2" id="KW-1185">Reference proteome</keyword>
<name>A0ABT8E8L3_9BACL</name>
<dbReference type="Proteomes" id="UP001168694">
    <property type="component" value="Unassembled WGS sequence"/>
</dbReference>
<dbReference type="SUPFAM" id="SSF53335">
    <property type="entry name" value="S-adenosyl-L-methionine-dependent methyltransferases"/>
    <property type="match status" value="1"/>
</dbReference>